<dbReference type="InterPro" id="IPR047057">
    <property type="entry name" value="MerR_fam"/>
</dbReference>
<dbReference type="PROSITE" id="PS50937">
    <property type="entry name" value="HTH_MERR_2"/>
    <property type="match status" value="1"/>
</dbReference>
<dbReference type="GO" id="GO:0003677">
    <property type="term" value="F:DNA binding"/>
    <property type="evidence" value="ECO:0007669"/>
    <property type="project" value="UniProtKB-KW"/>
</dbReference>
<dbReference type="InterPro" id="IPR046938">
    <property type="entry name" value="DNA_clamp_sf"/>
</dbReference>
<dbReference type="SUPFAM" id="SSF55979">
    <property type="entry name" value="DNA clamp"/>
    <property type="match status" value="1"/>
</dbReference>
<feature type="domain" description="HTH merR-type" evidence="2">
    <location>
        <begin position="6"/>
        <end position="76"/>
    </location>
</feature>
<evidence type="ECO:0000256" key="1">
    <source>
        <dbReference type="ARBA" id="ARBA00023125"/>
    </source>
</evidence>
<protein>
    <submittedName>
        <fullName evidence="3">Transcriptional regulator</fullName>
    </submittedName>
</protein>
<dbReference type="Gene3D" id="1.10.1660.10">
    <property type="match status" value="1"/>
</dbReference>
<dbReference type="PANTHER" id="PTHR30204">
    <property type="entry name" value="REDOX-CYCLING DRUG-SENSING TRANSCRIPTIONAL ACTIVATOR SOXR"/>
    <property type="match status" value="1"/>
</dbReference>
<keyword evidence="1" id="KW-0238">DNA-binding</keyword>
<dbReference type="RefSeq" id="WP_083106435.1">
    <property type="nucleotide sequence ID" value="NZ_CP020569.1"/>
</dbReference>
<proteinExistence type="predicted"/>
<dbReference type="PANTHER" id="PTHR30204:SF97">
    <property type="entry name" value="MERR FAMILY REGULATORY PROTEIN"/>
    <property type="match status" value="1"/>
</dbReference>
<dbReference type="EMBL" id="CP020569">
    <property type="protein sequence ID" value="ARF56423.1"/>
    <property type="molecule type" value="Genomic_DNA"/>
</dbReference>
<dbReference type="PROSITE" id="PS00552">
    <property type="entry name" value="HTH_MERR_1"/>
    <property type="match status" value="1"/>
</dbReference>
<evidence type="ECO:0000313" key="3">
    <source>
        <dbReference type="EMBL" id="ARF56423.1"/>
    </source>
</evidence>
<dbReference type="KEGG" id="sgv:B1H19_21585"/>
<dbReference type="STRING" id="553510.B1H19_21585"/>
<dbReference type="InterPro" id="IPR009061">
    <property type="entry name" value="DNA-bd_dom_put_sf"/>
</dbReference>
<dbReference type="Pfam" id="PF13411">
    <property type="entry name" value="MerR_1"/>
    <property type="match status" value="1"/>
</dbReference>
<reference evidence="3 4" key="1">
    <citation type="submission" date="2017-04" db="EMBL/GenBank/DDBJ databases">
        <title>Complete Genome Sequence of Streptomyces gilvosporeus F607, a Capable Producer of Natamycin.</title>
        <authorList>
            <person name="Zong G."/>
            <person name="Zhong C."/>
            <person name="Fu J."/>
            <person name="Qin R."/>
            <person name="Cao G."/>
        </authorList>
    </citation>
    <scope>NUCLEOTIDE SEQUENCE [LARGE SCALE GENOMIC DNA]</scope>
    <source>
        <strain evidence="3 4">F607</strain>
    </source>
</reference>
<sequence>MDEDELLGIGAFARRVGLAPSALRFYDDCGVLRPARVDEATGYRYYGADQAGRGVRLRRLRAAGLPLLDVAVVLDGPREAAQGVLRAHLERTRRTADEARAVVEEFLREATGDAATCWARARVDGAELAAAVRQVAPAVASGEARDAFPVLGCVLLELVDGEVQLVATDRYRLAVRVLRAADFEGGAGRALIGAEQAQGLAEWALRQMTVEVECGVPAASVPDAASAFDAAVLRLRGDADGECWEWPQAPLQRQDQDAAAFPDYRSMLEGLEAGRYRIIVDRVGLRDAAAGRGEVVFLAMDAGDSGEPQLEVTGGERLPIRLRAVFHVKHRAMFHVKHGAVPRIAFAPAVLLPALEAGVGPDVLLEISAADRPVVVRSADQGSFTTLVMPVSERTGGSAHADRTDD</sequence>
<dbReference type="SMART" id="SM00422">
    <property type="entry name" value="HTH_MERR"/>
    <property type="match status" value="1"/>
</dbReference>
<dbReference type="GO" id="GO:0003700">
    <property type="term" value="F:DNA-binding transcription factor activity"/>
    <property type="evidence" value="ECO:0007669"/>
    <property type="project" value="InterPro"/>
</dbReference>
<dbReference type="OrthoDB" id="7849865at2"/>
<dbReference type="Proteomes" id="UP000192726">
    <property type="component" value="Chromosome"/>
</dbReference>
<dbReference type="SUPFAM" id="SSF46955">
    <property type="entry name" value="Putative DNA-binding domain"/>
    <property type="match status" value="1"/>
</dbReference>
<evidence type="ECO:0000313" key="4">
    <source>
        <dbReference type="Proteomes" id="UP000192726"/>
    </source>
</evidence>
<organism evidence="3 4">
    <name type="scientific">Streptomyces gilvosporeus</name>
    <dbReference type="NCBI Taxonomy" id="553510"/>
    <lineage>
        <taxon>Bacteria</taxon>
        <taxon>Bacillati</taxon>
        <taxon>Actinomycetota</taxon>
        <taxon>Actinomycetes</taxon>
        <taxon>Kitasatosporales</taxon>
        <taxon>Streptomycetaceae</taxon>
        <taxon>Streptomyces</taxon>
    </lineage>
</organism>
<keyword evidence="4" id="KW-1185">Reference proteome</keyword>
<gene>
    <name evidence="3" type="ORF">B1H19_21585</name>
</gene>
<accession>A0A1V0TU71</accession>
<evidence type="ECO:0000259" key="2">
    <source>
        <dbReference type="PROSITE" id="PS50937"/>
    </source>
</evidence>
<dbReference type="Gene3D" id="3.10.150.10">
    <property type="entry name" value="DNA Polymerase III, subunit A, domain 2"/>
    <property type="match status" value="2"/>
</dbReference>
<dbReference type="InterPro" id="IPR000551">
    <property type="entry name" value="MerR-type_HTH_dom"/>
</dbReference>
<name>A0A1V0TU71_9ACTN</name>
<dbReference type="AlphaFoldDB" id="A0A1V0TU71"/>